<dbReference type="RefSeq" id="WP_110046027.1">
    <property type="nucleotide sequence ID" value="NZ_CP054613.1"/>
</dbReference>
<keyword evidence="6 8" id="KW-0460">Magnesium</keyword>
<evidence type="ECO:0000256" key="7">
    <source>
        <dbReference type="ARBA" id="ARBA00023027"/>
    </source>
</evidence>
<keyword evidence="7 8" id="KW-0520">NAD</keyword>
<evidence type="ECO:0000256" key="4">
    <source>
        <dbReference type="ARBA" id="ARBA00022741"/>
    </source>
</evidence>
<feature type="binding site" evidence="8">
    <location>
        <position position="164"/>
    </location>
    <ligand>
        <name>ATP</name>
        <dbReference type="ChEBI" id="CHEBI:30616"/>
    </ligand>
</feature>
<comment type="pathway">
    <text evidence="8">Cofactor biosynthesis; NAD(+) biosynthesis; NAD(+) from deamido-NAD(+) (ammonia route): step 1/1.</text>
</comment>
<dbReference type="GO" id="GO:0005737">
    <property type="term" value="C:cytoplasm"/>
    <property type="evidence" value="ECO:0007669"/>
    <property type="project" value="InterPro"/>
</dbReference>
<feature type="binding site" evidence="8">
    <location>
        <begin position="45"/>
        <end position="52"/>
    </location>
    <ligand>
        <name>ATP</name>
        <dbReference type="ChEBI" id="CHEBI:30616"/>
    </ligand>
</feature>
<sequence>MSLQREIIERFGVQPTIDVDAEIRKRVDFLKEYVRKSGTTGLLIAISGGIDSAVATGLCKQATDELSAETGKEFITLGVFQPYNEQVDISDSYATADAFNLTHRVETDIGETVDEIALEVEHSLKGIGISRHLSRGGKGNVKARTRMVMQYAIAFDLNLLVVGTDHASEALTGFYTKWGDGAVDITPLSSLNKRQVRQVAARLGVPQSVLDKAPTAGLWEGQTDENELGITYEDNSNYLEGKEIAPEAREKIEKQYLRTEHKRSPIPGI</sequence>
<dbReference type="NCBIfam" id="TIGR00552">
    <property type="entry name" value="nadE"/>
    <property type="match status" value="1"/>
</dbReference>
<dbReference type="EC" id="6.3.1.5" evidence="8 10"/>
<dbReference type="AlphaFoldDB" id="A0A2V2YNJ1"/>
<dbReference type="GO" id="GO:0008795">
    <property type="term" value="F:NAD+ synthase activity"/>
    <property type="evidence" value="ECO:0007669"/>
    <property type="project" value="UniProtKB-UniRule"/>
</dbReference>
<keyword evidence="3 8" id="KW-0479">Metal-binding</keyword>
<reference evidence="12 13" key="1">
    <citation type="submission" date="2018-05" db="EMBL/GenBank/DDBJ databases">
        <title>Genomic Encyclopedia of Type Strains, Phase III (KMG-III): the genomes of soil and plant-associated and newly described type strains.</title>
        <authorList>
            <person name="Whitman W."/>
        </authorList>
    </citation>
    <scope>NUCLEOTIDE SEQUENCE [LARGE SCALE GENOMIC DNA]</scope>
    <source>
        <strain evidence="12 13">CECT 5696</strain>
    </source>
</reference>
<evidence type="ECO:0000256" key="10">
    <source>
        <dbReference type="RuleBase" id="RU003812"/>
    </source>
</evidence>
<keyword evidence="2 8" id="KW-0436">Ligase</keyword>
<dbReference type="Proteomes" id="UP000246635">
    <property type="component" value="Unassembled WGS sequence"/>
</dbReference>
<feature type="binding site" description="in other chain" evidence="8">
    <location>
        <begin position="261"/>
        <end position="262"/>
    </location>
    <ligand>
        <name>deamido-NAD(+)</name>
        <dbReference type="ChEBI" id="CHEBI:58437"/>
        <note>ligand shared between two neighboring subunits</note>
    </ligand>
</feature>
<dbReference type="OrthoDB" id="9803818at2"/>
<dbReference type="Gene3D" id="3.40.50.620">
    <property type="entry name" value="HUPs"/>
    <property type="match status" value="1"/>
</dbReference>
<dbReference type="PANTHER" id="PTHR23090">
    <property type="entry name" value="NH 3 /GLUTAMINE-DEPENDENT NAD + SYNTHETASE"/>
    <property type="match status" value="1"/>
</dbReference>
<feature type="binding site" description="in other chain" evidence="8">
    <location>
        <position position="144"/>
    </location>
    <ligand>
        <name>deamido-NAD(+)</name>
        <dbReference type="ChEBI" id="CHEBI:58437"/>
        <note>ligand shared between two neighboring subunits</note>
    </ligand>
</feature>
<dbReference type="InterPro" id="IPR022310">
    <property type="entry name" value="NAD/GMP_synthase"/>
</dbReference>
<dbReference type="HAMAP" id="MF_00193">
    <property type="entry name" value="NadE_ammonia_dep"/>
    <property type="match status" value="1"/>
</dbReference>
<dbReference type="EMBL" id="QGTQ01000022">
    <property type="protein sequence ID" value="PWV97297.1"/>
    <property type="molecule type" value="Genomic_DNA"/>
</dbReference>
<dbReference type="GO" id="GO:0004359">
    <property type="term" value="F:glutaminase activity"/>
    <property type="evidence" value="ECO:0007669"/>
    <property type="project" value="InterPro"/>
</dbReference>
<dbReference type="PANTHER" id="PTHR23090:SF7">
    <property type="entry name" value="NH(3)-DEPENDENT NAD(+) SYNTHETASE"/>
    <property type="match status" value="1"/>
</dbReference>
<comment type="similarity">
    <text evidence="1 8 9">Belongs to the NAD synthetase family.</text>
</comment>
<dbReference type="InterPro" id="IPR003694">
    <property type="entry name" value="NAD_synthase"/>
</dbReference>
<dbReference type="NCBIfam" id="NF001979">
    <property type="entry name" value="PRK00768.1"/>
    <property type="match status" value="1"/>
</dbReference>
<evidence type="ECO:0000256" key="8">
    <source>
        <dbReference type="HAMAP-Rule" id="MF_00193"/>
    </source>
</evidence>
<feature type="domain" description="NAD/GMP synthase" evidence="11">
    <location>
        <begin position="23"/>
        <end position="264"/>
    </location>
</feature>
<evidence type="ECO:0000256" key="3">
    <source>
        <dbReference type="ARBA" id="ARBA00022723"/>
    </source>
</evidence>
<dbReference type="Pfam" id="PF02540">
    <property type="entry name" value="NAD_synthase"/>
    <property type="match status" value="1"/>
</dbReference>
<dbReference type="InterPro" id="IPR022926">
    <property type="entry name" value="NH(3)-dep_NAD(+)_synth"/>
</dbReference>
<feature type="binding site" evidence="8">
    <location>
        <position position="215"/>
    </location>
    <ligand>
        <name>ATP</name>
        <dbReference type="ChEBI" id="CHEBI:30616"/>
    </ligand>
</feature>
<evidence type="ECO:0000256" key="6">
    <source>
        <dbReference type="ARBA" id="ARBA00022842"/>
    </source>
</evidence>
<comment type="catalytic activity">
    <reaction evidence="8 10">
        <text>deamido-NAD(+) + NH4(+) + ATP = AMP + diphosphate + NAD(+) + H(+)</text>
        <dbReference type="Rhea" id="RHEA:21188"/>
        <dbReference type="ChEBI" id="CHEBI:15378"/>
        <dbReference type="ChEBI" id="CHEBI:28938"/>
        <dbReference type="ChEBI" id="CHEBI:30616"/>
        <dbReference type="ChEBI" id="CHEBI:33019"/>
        <dbReference type="ChEBI" id="CHEBI:57540"/>
        <dbReference type="ChEBI" id="CHEBI:58437"/>
        <dbReference type="ChEBI" id="CHEBI:456215"/>
        <dbReference type="EC" id="6.3.1.5"/>
    </reaction>
</comment>
<accession>A0A2V2YNJ1</accession>
<feature type="binding site" evidence="8">
    <location>
        <position position="169"/>
    </location>
    <ligand>
        <name>Mg(2+)</name>
        <dbReference type="ChEBI" id="CHEBI:18420"/>
    </ligand>
</feature>
<proteinExistence type="inferred from homology"/>
<protein>
    <recommendedName>
        <fullName evidence="8 10">NH(3)-dependent NAD(+) synthetase</fullName>
        <ecNumber evidence="8 10">6.3.1.5</ecNumber>
    </recommendedName>
</protein>
<evidence type="ECO:0000256" key="2">
    <source>
        <dbReference type="ARBA" id="ARBA00022598"/>
    </source>
</evidence>
<dbReference type="InterPro" id="IPR014729">
    <property type="entry name" value="Rossmann-like_a/b/a_fold"/>
</dbReference>
<evidence type="ECO:0000313" key="13">
    <source>
        <dbReference type="Proteomes" id="UP000246635"/>
    </source>
</evidence>
<dbReference type="SUPFAM" id="SSF52402">
    <property type="entry name" value="Adenine nucleotide alpha hydrolases-like"/>
    <property type="match status" value="1"/>
</dbReference>
<feature type="binding site" evidence="8">
    <location>
        <position position="193"/>
    </location>
    <ligand>
        <name>ATP</name>
        <dbReference type="ChEBI" id="CHEBI:30616"/>
    </ligand>
</feature>
<dbReference type="GO" id="GO:0046872">
    <property type="term" value="F:metal ion binding"/>
    <property type="evidence" value="ECO:0007669"/>
    <property type="project" value="UniProtKB-KW"/>
</dbReference>
<keyword evidence="5 8" id="KW-0067">ATP-binding</keyword>
<comment type="function">
    <text evidence="8">Catalyzes the ATP-dependent amidation of deamido-NAD to form NAD. Uses ammonia as a nitrogen source.</text>
</comment>
<comment type="subunit">
    <text evidence="8">Homodimer.</text>
</comment>
<comment type="caution">
    <text evidence="12">The sequence shown here is derived from an EMBL/GenBank/DDBJ whole genome shotgun (WGS) entry which is preliminary data.</text>
</comment>
<evidence type="ECO:0000256" key="9">
    <source>
        <dbReference type="RuleBase" id="RU003811"/>
    </source>
</evidence>
<dbReference type="GO" id="GO:0003952">
    <property type="term" value="F:NAD+ synthase (glutamine-hydrolyzing) activity"/>
    <property type="evidence" value="ECO:0007669"/>
    <property type="project" value="InterPro"/>
</dbReference>
<keyword evidence="13" id="KW-1185">Reference proteome</keyword>
<name>A0A2V2YNJ1_9BACL</name>
<dbReference type="CDD" id="cd00553">
    <property type="entry name" value="NAD_synthase"/>
    <property type="match status" value="1"/>
</dbReference>
<keyword evidence="4 8" id="KW-0547">Nucleotide-binding</keyword>
<gene>
    <name evidence="8" type="primary">nadE</name>
    <name evidence="12" type="ORF">DFQ01_12228</name>
</gene>
<evidence type="ECO:0000313" key="12">
    <source>
        <dbReference type="EMBL" id="PWV97297.1"/>
    </source>
</evidence>
<evidence type="ECO:0000259" key="11">
    <source>
        <dbReference type="Pfam" id="PF02540"/>
    </source>
</evidence>
<organism evidence="12 13">
    <name type="scientific">Paenibacillus cellulosilyticus</name>
    <dbReference type="NCBI Taxonomy" id="375489"/>
    <lineage>
        <taxon>Bacteria</taxon>
        <taxon>Bacillati</taxon>
        <taxon>Bacillota</taxon>
        <taxon>Bacilli</taxon>
        <taxon>Bacillales</taxon>
        <taxon>Paenibacillaceae</taxon>
        <taxon>Paenibacillus</taxon>
    </lineage>
</organism>
<evidence type="ECO:0000256" key="1">
    <source>
        <dbReference type="ARBA" id="ARBA00005859"/>
    </source>
</evidence>
<feature type="binding site" evidence="8">
    <location>
        <position position="51"/>
    </location>
    <ligand>
        <name>Mg(2+)</name>
        <dbReference type="ChEBI" id="CHEBI:18420"/>
    </ligand>
</feature>
<evidence type="ECO:0000256" key="5">
    <source>
        <dbReference type="ARBA" id="ARBA00022840"/>
    </source>
</evidence>
<dbReference type="GO" id="GO:0009435">
    <property type="term" value="P:NAD+ biosynthetic process"/>
    <property type="evidence" value="ECO:0007669"/>
    <property type="project" value="UniProtKB-UniRule"/>
</dbReference>
<feature type="binding site" evidence="8">
    <location>
        <position position="184"/>
    </location>
    <ligand>
        <name>deamido-NAD(+)</name>
        <dbReference type="ChEBI" id="CHEBI:58437"/>
        <note>ligand shared between two neighboring subunits</note>
    </ligand>
</feature>
<dbReference type="GO" id="GO:0005524">
    <property type="term" value="F:ATP binding"/>
    <property type="evidence" value="ECO:0007669"/>
    <property type="project" value="UniProtKB-UniRule"/>
</dbReference>
<feature type="binding site" description="in other chain" evidence="8">
    <location>
        <position position="177"/>
    </location>
    <ligand>
        <name>deamido-NAD(+)</name>
        <dbReference type="ChEBI" id="CHEBI:58437"/>
        <note>ligand shared between two neighboring subunits</note>
    </ligand>
</feature>
<dbReference type="UniPathway" id="UPA00253">
    <property type="reaction ID" value="UER00333"/>
</dbReference>